<feature type="chain" id="PRO_5028416815" evidence="1">
    <location>
        <begin position="28"/>
        <end position="145"/>
    </location>
</feature>
<name>A0A6P8K3S6_DROMA</name>
<feature type="signal peptide" evidence="1">
    <location>
        <begin position="1"/>
        <end position="27"/>
    </location>
</feature>
<protein>
    <submittedName>
        <fullName evidence="4">Uncharacterized protein LOC117143098</fullName>
    </submittedName>
</protein>
<evidence type="ECO:0000256" key="1">
    <source>
        <dbReference type="SAM" id="SignalP"/>
    </source>
</evidence>
<dbReference type="InterPro" id="IPR002350">
    <property type="entry name" value="Kazal_dom"/>
</dbReference>
<gene>
    <name evidence="4" type="primary">LOC117143098</name>
</gene>
<reference evidence="4" key="1">
    <citation type="submission" date="2025-08" db="UniProtKB">
        <authorList>
            <consortium name="RefSeq"/>
        </authorList>
    </citation>
    <scope>IDENTIFICATION</scope>
    <source>
        <strain evidence="4">Mau12</strain>
        <tissue evidence="4">Whole Body</tissue>
    </source>
</reference>
<accession>A0A6P8K3S6</accession>
<evidence type="ECO:0000259" key="2">
    <source>
        <dbReference type="PROSITE" id="PS51465"/>
    </source>
</evidence>
<dbReference type="PROSITE" id="PS51465">
    <property type="entry name" value="KAZAL_2"/>
    <property type="match status" value="1"/>
</dbReference>
<evidence type="ECO:0000313" key="4">
    <source>
        <dbReference type="RefSeq" id="XP_033163468.1"/>
    </source>
</evidence>
<evidence type="ECO:0000313" key="3">
    <source>
        <dbReference type="Proteomes" id="UP000515162"/>
    </source>
</evidence>
<dbReference type="Proteomes" id="UP000515162">
    <property type="component" value="Chromosome 3R"/>
</dbReference>
<dbReference type="RefSeq" id="XP_033163468.1">
    <property type="nucleotide sequence ID" value="XM_033307577.1"/>
</dbReference>
<dbReference type="AlphaFoldDB" id="A0A6P8K3S6"/>
<sequence length="145" mass="16462">MHGSSQLTLTLALASMLICLGCNHALAQDDLFRCSVQYRCSDVKELVWAMADERCHVFHNNCLLKVEQCARKNSGKSELIETTREICKPSCTKDCPDIYDPVCAQIFQEEYLTFSNDCEMRNYICTNERPYSFISVGECVEQPVG</sequence>
<dbReference type="SUPFAM" id="SSF100895">
    <property type="entry name" value="Kazal-type serine protease inhibitors"/>
    <property type="match status" value="1"/>
</dbReference>
<feature type="domain" description="Kazal-like" evidence="2">
    <location>
        <begin position="88"/>
        <end position="141"/>
    </location>
</feature>
<proteinExistence type="predicted"/>
<keyword evidence="3" id="KW-1185">Reference proteome</keyword>
<dbReference type="Gene3D" id="3.30.60.30">
    <property type="match status" value="1"/>
</dbReference>
<dbReference type="InterPro" id="IPR036058">
    <property type="entry name" value="Kazal_dom_sf"/>
</dbReference>
<dbReference type="GeneID" id="117143098"/>
<keyword evidence="1" id="KW-0732">Signal</keyword>
<organism evidence="3 4">
    <name type="scientific">Drosophila mauritiana</name>
    <name type="common">Fruit fly</name>
    <dbReference type="NCBI Taxonomy" id="7226"/>
    <lineage>
        <taxon>Eukaryota</taxon>
        <taxon>Metazoa</taxon>
        <taxon>Ecdysozoa</taxon>
        <taxon>Arthropoda</taxon>
        <taxon>Hexapoda</taxon>
        <taxon>Insecta</taxon>
        <taxon>Pterygota</taxon>
        <taxon>Neoptera</taxon>
        <taxon>Endopterygota</taxon>
        <taxon>Diptera</taxon>
        <taxon>Brachycera</taxon>
        <taxon>Muscomorpha</taxon>
        <taxon>Ephydroidea</taxon>
        <taxon>Drosophilidae</taxon>
        <taxon>Drosophila</taxon>
        <taxon>Sophophora</taxon>
    </lineage>
</organism>